<protein>
    <recommendedName>
        <fullName evidence="2">Dynein light chain Tctex-type 1</fullName>
    </recommendedName>
</protein>
<dbReference type="InterPro" id="IPR005334">
    <property type="entry name" value="Tctex-1-like"/>
</dbReference>
<evidence type="ECO:0000313" key="1">
    <source>
        <dbReference type="EMBL" id="CAD9242886.1"/>
    </source>
</evidence>
<reference evidence="1" key="1">
    <citation type="submission" date="2021-01" db="EMBL/GenBank/DDBJ databases">
        <authorList>
            <person name="Corre E."/>
            <person name="Pelletier E."/>
            <person name="Niang G."/>
            <person name="Scheremetjew M."/>
            <person name="Finn R."/>
            <person name="Kale V."/>
            <person name="Holt S."/>
            <person name="Cochrane G."/>
            <person name="Meng A."/>
            <person name="Brown T."/>
            <person name="Cohen L."/>
        </authorList>
    </citation>
    <scope>NUCLEOTIDE SEQUENCE</scope>
    <source>
        <strain evidence="1">CCMP2877</strain>
    </source>
</reference>
<dbReference type="GO" id="GO:0045505">
    <property type="term" value="F:dynein intermediate chain binding"/>
    <property type="evidence" value="ECO:0007669"/>
    <property type="project" value="TreeGrafter"/>
</dbReference>
<dbReference type="InterPro" id="IPR038586">
    <property type="entry name" value="Tctex-1-like_sf"/>
</dbReference>
<dbReference type="PANTHER" id="PTHR21255">
    <property type="entry name" value="T-COMPLEX-ASSOCIATED-TESTIS-EXPRESSED 1/ DYNEIN LIGHT CHAIN"/>
    <property type="match status" value="1"/>
</dbReference>
<dbReference type="GO" id="GO:0007018">
    <property type="term" value="P:microtubule-based movement"/>
    <property type="evidence" value="ECO:0007669"/>
    <property type="project" value="TreeGrafter"/>
</dbReference>
<dbReference type="GO" id="GO:0005737">
    <property type="term" value="C:cytoplasm"/>
    <property type="evidence" value="ECO:0007669"/>
    <property type="project" value="TreeGrafter"/>
</dbReference>
<dbReference type="EMBL" id="HBGJ01001828">
    <property type="protein sequence ID" value="CAD9242886.1"/>
    <property type="molecule type" value="Transcribed_RNA"/>
</dbReference>
<gene>
    <name evidence="1" type="ORF">PPAR1163_LOCUS1230</name>
</gene>
<proteinExistence type="predicted"/>
<dbReference type="Gene3D" id="3.30.1140.40">
    <property type="entry name" value="Tctex-1"/>
    <property type="match status" value="1"/>
</dbReference>
<dbReference type="CDD" id="cd21455">
    <property type="entry name" value="DLC-like_DYNLT1_DYNLT3"/>
    <property type="match status" value="1"/>
</dbReference>
<dbReference type="PANTHER" id="PTHR21255:SF4">
    <property type="entry name" value="DYNEIN LIGHT CHAIN TCTEX-TYPE"/>
    <property type="match status" value="1"/>
</dbReference>
<evidence type="ECO:0008006" key="2">
    <source>
        <dbReference type="Google" id="ProtNLM"/>
    </source>
</evidence>
<dbReference type="AlphaFoldDB" id="A0A7S1XIN6"/>
<dbReference type="Pfam" id="PF03645">
    <property type="entry name" value="Tctex-1"/>
    <property type="match status" value="1"/>
</dbReference>
<name>A0A7S1XIN6_9STRA</name>
<sequence length="123" mass="14112">MDDLGSSEELAFTPEQVESMLYQVITQVIGQSVYDDAKVAQWVDEINDRCMEMLVELTKPFKYTVTTFIMQRKGAGLHSSHSCFWDMATDNIAQANWPNDKHRDQHNNRMYVVVTVFAAAMTK</sequence>
<dbReference type="GO" id="GO:0005868">
    <property type="term" value="C:cytoplasmic dynein complex"/>
    <property type="evidence" value="ECO:0007669"/>
    <property type="project" value="TreeGrafter"/>
</dbReference>
<accession>A0A7S1XIN6</accession>
<organism evidence="1">
    <name type="scientific">Phaeomonas parva</name>
    <dbReference type="NCBI Taxonomy" id="124430"/>
    <lineage>
        <taxon>Eukaryota</taxon>
        <taxon>Sar</taxon>
        <taxon>Stramenopiles</taxon>
        <taxon>Ochrophyta</taxon>
        <taxon>Pinguiophyceae</taxon>
        <taxon>Pinguiochrysidales</taxon>
        <taxon>Pinguiochrysidaceae</taxon>
        <taxon>Phaeomonas</taxon>
    </lineage>
</organism>